<dbReference type="EMBL" id="JBHFQA010000017">
    <property type="protein sequence ID" value="KAL2084646.1"/>
    <property type="molecule type" value="Genomic_DNA"/>
</dbReference>
<organism evidence="8 9">
    <name type="scientific">Coilia grayii</name>
    <name type="common">Gray's grenadier anchovy</name>
    <dbReference type="NCBI Taxonomy" id="363190"/>
    <lineage>
        <taxon>Eukaryota</taxon>
        <taxon>Metazoa</taxon>
        <taxon>Chordata</taxon>
        <taxon>Craniata</taxon>
        <taxon>Vertebrata</taxon>
        <taxon>Euteleostomi</taxon>
        <taxon>Actinopterygii</taxon>
        <taxon>Neopterygii</taxon>
        <taxon>Teleostei</taxon>
        <taxon>Clupei</taxon>
        <taxon>Clupeiformes</taxon>
        <taxon>Clupeoidei</taxon>
        <taxon>Engraulidae</taxon>
        <taxon>Coilinae</taxon>
        <taxon>Coilia</taxon>
    </lineage>
</organism>
<feature type="compositionally biased region" description="Polar residues" evidence="6">
    <location>
        <begin position="627"/>
        <end position="645"/>
    </location>
</feature>
<feature type="region of interest" description="Disordered" evidence="6">
    <location>
        <begin position="828"/>
        <end position="861"/>
    </location>
</feature>
<evidence type="ECO:0000313" key="9">
    <source>
        <dbReference type="Proteomes" id="UP001591681"/>
    </source>
</evidence>
<feature type="compositionally biased region" description="Basic residues" evidence="6">
    <location>
        <begin position="253"/>
        <end position="263"/>
    </location>
</feature>
<dbReference type="PANTHER" id="PTHR24403:SF67">
    <property type="entry name" value="FI01116P-RELATED"/>
    <property type="match status" value="1"/>
</dbReference>
<feature type="domain" description="C2H2-type" evidence="7">
    <location>
        <begin position="1016"/>
        <end position="1039"/>
    </location>
</feature>
<keyword evidence="3 5" id="KW-0863">Zinc-finger</keyword>
<feature type="compositionally biased region" description="Pro residues" evidence="6">
    <location>
        <begin position="1134"/>
        <end position="1147"/>
    </location>
</feature>
<dbReference type="InterPro" id="IPR036236">
    <property type="entry name" value="Znf_C2H2_sf"/>
</dbReference>
<feature type="compositionally biased region" description="Polar residues" evidence="6">
    <location>
        <begin position="52"/>
        <end position="70"/>
    </location>
</feature>
<evidence type="ECO:0000313" key="8">
    <source>
        <dbReference type="EMBL" id="KAL2084646.1"/>
    </source>
</evidence>
<feature type="region of interest" description="Disordered" evidence="6">
    <location>
        <begin position="701"/>
        <end position="735"/>
    </location>
</feature>
<feature type="region of interest" description="Disordered" evidence="6">
    <location>
        <begin position="1131"/>
        <end position="1153"/>
    </location>
</feature>
<accession>A0ABD1JD21</accession>
<dbReference type="PROSITE" id="PS00028">
    <property type="entry name" value="ZINC_FINGER_C2H2_1"/>
    <property type="match status" value="3"/>
</dbReference>
<feature type="domain" description="C2H2-type" evidence="7">
    <location>
        <begin position="514"/>
        <end position="542"/>
    </location>
</feature>
<evidence type="ECO:0000256" key="5">
    <source>
        <dbReference type="PROSITE-ProRule" id="PRU00042"/>
    </source>
</evidence>
<feature type="compositionally biased region" description="Acidic residues" evidence="6">
    <location>
        <begin position="840"/>
        <end position="861"/>
    </location>
</feature>
<feature type="region of interest" description="Disordered" evidence="6">
    <location>
        <begin position="751"/>
        <end position="814"/>
    </location>
</feature>
<feature type="region of interest" description="Disordered" evidence="6">
    <location>
        <begin position="320"/>
        <end position="370"/>
    </location>
</feature>
<dbReference type="FunFam" id="3.30.160.60:FF:001109">
    <property type="entry name" value="Zinc finger protein 407"/>
    <property type="match status" value="1"/>
</dbReference>
<dbReference type="InterPro" id="IPR013087">
    <property type="entry name" value="Znf_C2H2_type"/>
</dbReference>
<dbReference type="InterPro" id="IPR050688">
    <property type="entry name" value="Zinc_finger/UBP_domain"/>
</dbReference>
<evidence type="ECO:0000256" key="2">
    <source>
        <dbReference type="ARBA" id="ARBA00022737"/>
    </source>
</evidence>
<feature type="region of interest" description="Disordered" evidence="6">
    <location>
        <begin position="460"/>
        <end position="511"/>
    </location>
</feature>
<dbReference type="Gene3D" id="3.30.160.60">
    <property type="entry name" value="Classic Zinc Finger"/>
    <property type="match status" value="7"/>
</dbReference>
<feature type="compositionally biased region" description="Basic residues" evidence="6">
    <location>
        <begin position="95"/>
        <end position="104"/>
    </location>
</feature>
<evidence type="ECO:0000259" key="7">
    <source>
        <dbReference type="PROSITE" id="PS50157"/>
    </source>
</evidence>
<feature type="compositionally biased region" description="Basic and acidic residues" evidence="6">
    <location>
        <begin position="482"/>
        <end position="496"/>
    </location>
</feature>
<feature type="compositionally biased region" description="Acidic residues" evidence="6">
    <location>
        <begin position="17"/>
        <end position="30"/>
    </location>
</feature>
<feature type="region of interest" description="Disordered" evidence="6">
    <location>
        <begin position="205"/>
        <end position="264"/>
    </location>
</feature>
<dbReference type="SMART" id="SM00355">
    <property type="entry name" value="ZnF_C2H2"/>
    <property type="match status" value="14"/>
</dbReference>
<name>A0ABD1JD21_9TELE</name>
<keyword evidence="9" id="KW-1185">Reference proteome</keyword>
<keyword evidence="2" id="KW-0677">Repeat</keyword>
<reference evidence="8 9" key="1">
    <citation type="submission" date="2024-09" db="EMBL/GenBank/DDBJ databases">
        <title>A chromosome-level genome assembly of Gray's grenadier anchovy, Coilia grayii.</title>
        <authorList>
            <person name="Fu Z."/>
        </authorList>
    </citation>
    <scope>NUCLEOTIDE SEQUENCE [LARGE SCALE GENOMIC DNA]</scope>
    <source>
        <strain evidence="8">G4</strain>
        <tissue evidence="8">Muscle</tissue>
    </source>
</reference>
<evidence type="ECO:0000256" key="1">
    <source>
        <dbReference type="ARBA" id="ARBA00022723"/>
    </source>
</evidence>
<dbReference type="PANTHER" id="PTHR24403">
    <property type="entry name" value="ZINC FINGER PROTEIN"/>
    <property type="match status" value="1"/>
</dbReference>
<feature type="domain" description="C2H2-type" evidence="7">
    <location>
        <begin position="1097"/>
        <end position="1124"/>
    </location>
</feature>
<feature type="region of interest" description="Disordered" evidence="6">
    <location>
        <begin position="1"/>
        <end position="80"/>
    </location>
</feature>
<dbReference type="GO" id="GO:0008270">
    <property type="term" value="F:zinc ion binding"/>
    <property type="evidence" value="ECO:0007669"/>
    <property type="project" value="UniProtKB-KW"/>
</dbReference>
<dbReference type="AlphaFoldDB" id="A0ABD1JD21"/>
<dbReference type="InterPro" id="IPR003604">
    <property type="entry name" value="Matrin/U1-like-C_Znf_C2H2"/>
</dbReference>
<dbReference type="Pfam" id="PF00096">
    <property type="entry name" value="zf-C2H2"/>
    <property type="match status" value="1"/>
</dbReference>
<feature type="region of interest" description="Disordered" evidence="6">
    <location>
        <begin position="588"/>
        <end position="645"/>
    </location>
</feature>
<feature type="region of interest" description="Disordered" evidence="6">
    <location>
        <begin position="93"/>
        <end position="191"/>
    </location>
</feature>
<feature type="compositionally biased region" description="Basic and acidic residues" evidence="6">
    <location>
        <begin position="233"/>
        <end position="243"/>
    </location>
</feature>
<comment type="caution">
    <text evidence="8">The sequence shown here is derived from an EMBL/GenBank/DDBJ whole genome shotgun (WGS) entry which is preliminary data.</text>
</comment>
<evidence type="ECO:0000256" key="6">
    <source>
        <dbReference type="SAM" id="MobiDB-lite"/>
    </source>
</evidence>
<proteinExistence type="predicted"/>
<sequence length="1180" mass="128494">MDTRPKRKLRSKILDQEVTEEESKEEEPQNEPETSTTHEVETAEISPMPEETLSTAEENSSDPKQPNTTPVKEPGDNCTCSVCDFVAKTPTALKIHAKRKHSRRGGGGGAQGKKADKEAPQDVSGTAKTGIGKEGSQHREEGNQQITGTAASCKQDIIAVRDCKDTGKPPPCEAESSEEPTKSTEGGQVSPTQLLLEMVDASAGEVTDAKEMTPAEESSEQGGSQKSNPTSDMCDKTQSKEGDCSLLREGPKKPGKRGPKPRVMHACTHCGHEFRDKPSLVTHVKRRHTKEMSYFCELCSYACVAKCDYEKHCVSNKHKRRVAESGGQTQGPSLLPDCNEATEQQDQGGGGGGGGGAQATPTRAVKRSASGRPQLQCGSCAFRASTSALLESHARLKHPAEHRFHCKVCHYYTATSEGMDAHLAGKAHQRVAKKKDGGASYADCVEKVYAILSQNDQQKLTDGAAADDATREEMQETDSAQEAEKAVEVLSDDKSGDGSPAKRKRGRPKGTNVTTCQYCGLVASNATNLSVHIRRRHSHQYSYVCKLCSYYCVTKGDMDRHCVTKKHLKRSEAAGSADSVVQVLSVNPAGKSNEEEAMQVARSDSVGTSQSESDVPMAESVADNELHSQTNDGADPQSSPNSNSFLLKKSKYDSVNSCAHCDFVAHSIPSLELHVKRKHTKDFEFVCLACNYYAVTRREMSRHASTDKHKQKSQLYQENSAGKDVAPLNSSEKLHNADGENLTSLAMLVEPPTKEPDQPSEVEPEHSVPAVDQCDVTPNTEVSGDQAKDVTSEDGVTNEKVSETEGSETVQDSTVTQGTVTIKLDPNDTETVLNAPPEADALEGETEPEEGGLDEYDEEEEDFVEGKCDDSFTDKQLVRAVPFDSCIVSLKVLQEGESTQQDSLTVIGDATSSIVLTVPSPLKVRKGRPMMSPVNRGLIPGQRIKCEDCGFMADGLSGLNVHISMKHPSKDKHFHCLLCGKSFYTESNLHQHLTSAAHLRNEQASIEELPEGGATFKCVKCNEPFETEQDLFVHIKEKHEELLREVNKYVLEDTAQINREREENQGSVCKHCGKVCKSSNSMAFLAHVRTHTGSKPFRCKICNFATAQLGDARNHVKRHLGMREYKCHICGPTHPNPPAQPNPPQPHPSTSLKMPRLASAASVVPLRPRVCDFVSAAPQK</sequence>
<dbReference type="PROSITE" id="PS50157">
    <property type="entry name" value="ZINC_FINGER_C2H2_2"/>
    <property type="match status" value="5"/>
</dbReference>
<gene>
    <name evidence="8" type="ORF">ACEWY4_020164</name>
</gene>
<dbReference type="SMART" id="SM00451">
    <property type="entry name" value="ZnF_U1"/>
    <property type="match status" value="6"/>
</dbReference>
<keyword evidence="4" id="KW-0862">Zinc</keyword>
<feature type="domain" description="C2H2-type" evidence="7">
    <location>
        <begin position="974"/>
        <end position="1003"/>
    </location>
</feature>
<feature type="compositionally biased region" description="Polar residues" evidence="6">
    <location>
        <begin position="143"/>
        <end position="152"/>
    </location>
</feature>
<feature type="domain" description="C2H2-type" evidence="7">
    <location>
        <begin position="265"/>
        <end position="293"/>
    </location>
</feature>
<keyword evidence="1" id="KW-0479">Metal-binding</keyword>
<protein>
    <recommendedName>
        <fullName evidence="7">C2H2-type domain-containing protein</fullName>
    </recommendedName>
</protein>
<dbReference type="Proteomes" id="UP001591681">
    <property type="component" value="Unassembled WGS sequence"/>
</dbReference>
<feature type="compositionally biased region" description="Basic residues" evidence="6">
    <location>
        <begin position="1"/>
        <end position="11"/>
    </location>
</feature>
<evidence type="ECO:0000256" key="3">
    <source>
        <dbReference type="ARBA" id="ARBA00022771"/>
    </source>
</evidence>
<dbReference type="SUPFAM" id="SSF57667">
    <property type="entry name" value="beta-beta-alpha zinc fingers"/>
    <property type="match status" value="3"/>
</dbReference>
<feature type="compositionally biased region" description="Gly residues" evidence="6">
    <location>
        <begin position="347"/>
        <end position="357"/>
    </location>
</feature>
<evidence type="ECO:0000256" key="4">
    <source>
        <dbReference type="ARBA" id="ARBA00022833"/>
    </source>
</evidence>